<evidence type="ECO:0000313" key="4">
    <source>
        <dbReference type="Proteomes" id="UP001397290"/>
    </source>
</evidence>
<dbReference type="Gene3D" id="1.10.357.150">
    <property type="match status" value="1"/>
</dbReference>
<dbReference type="GO" id="GO:0006888">
    <property type="term" value="P:endoplasmic reticulum to Golgi vesicle-mediated transport"/>
    <property type="evidence" value="ECO:0007669"/>
    <property type="project" value="TreeGrafter"/>
</dbReference>
<protein>
    <recommendedName>
        <fullName evidence="2">ZW10 C-terminal helical domain-containing protein</fullName>
    </recommendedName>
</protein>
<organism evidence="3 4">
    <name type="scientific">Beauveria asiatica</name>
    <dbReference type="NCBI Taxonomy" id="1069075"/>
    <lineage>
        <taxon>Eukaryota</taxon>
        <taxon>Fungi</taxon>
        <taxon>Dikarya</taxon>
        <taxon>Ascomycota</taxon>
        <taxon>Pezizomycotina</taxon>
        <taxon>Sordariomycetes</taxon>
        <taxon>Hypocreomycetidae</taxon>
        <taxon>Hypocreales</taxon>
        <taxon>Cordycipitaceae</taxon>
        <taxon>Beauveria</taxon>
    </lineage>
</organism>
<evidence type="ECO:0000256" key="1">
    <source>
        <dbReference type="SAM" id="MobiDB-lite"/>
    </source>
</evidence>
<proteinExistence type="predicted"/>
<dbReference type="GO" id="GO:1990423">
    <property type="term" value="C:RZZ complex"/>
    <property type="evidence" value="ECO:0007669"/>
    <property type="project" value="TreeGrafter"/>
</dbReference>
<dbReference type="Pfam" id="PF22766">
    <property type="entry name" value="ZW10_C2"/>
    <property type="match status" value="1"/>
</dbReference>
<dbReference type="InterPro" id="IPR046362">
    <property type="entry name" value="Zw10/DSL1_C_sf"/>
</dbReference>
<dbReference type="PANTHER" id="PTHR12205:SF0">
    <property type="entry name" value="CENTROMERE_KINETOCHORE PROTEIN ZW10 HOMOLOG"/>
    <property type="match status" value="1"/>
</dbReference>
<dbReference type="GO" id="GO:0007094">
    <property type="term" value="P:mitotic spindle assembly checkpoint signaling"/>
    <property type="evidence" value="ECO:0007669"/>
    <property type="project" value="TreeGrafter"/>
</dbReference>
<dbReference type="InterPro" id="IPR055148">
    <property type="entry name" value="ZW10_C_2"/>
</dbReference>
<comment type="caution">
    <text evidence="3">The sequence shown here is derived from an EMBL/GenBank/DDBJ whole genome shotgun (WGS) entry which is preliminary data.</text>
</comment>
<evidence type="ECO:0000259" key="2">
    <source>
        <dbReference type="Pfam" id="PF22766"/>
    </source>
</evidence>
<gene>
    <name evidence="3" type="ORF">G3M48_003657</name>
</gene>
<dbReference type="PANTHER" id="PTHR12205">
    <property type="entry name" value="CENTROMERE/KINETOCHORE PROTEIN ZW10"/>
    <property type="match status" value="1"/>
</dbReference>
<accession>A0AAW0RVY9</accession>
<keyword evidence="4" id="KW-1185">Reference proteome</keyword>
<dbReference type="AlphaFoldDB" id="A0AAW0RVY9"/>
<name>A0AAW0RVY9_9HYPO</name>
<sequence>MATTMDPVKIGDAIMAFALNGRFPEDADTLPPVSGTDLQPAIDRLTQAGVELEAEIHQINEETKDDVSVWAKNAKSLQEDIIRSKTMANEITRQSEAPDVSGEAILDAEEKVEFINREVQYSQQLHQVLRSIKGVNALLIQAEQTLAEKRILESLRFLEESRTALGNVNAARSSRVMRLLDVRAFELKSSAYQVFNQTWKSMVNVDVDSCKITIRDTCEDGSMTLADASIGLKAYKEVDERLEQLWHNLDTSIVSPRMDYHATSLMSISASADELSFSGPTDHSIDNLLTDLETVFLFVAKKLPADLLPNFSSQMVADVIPKLIDNWLDKAVPSSLQNMDTFQHVIQRTQQFCTALNENGYTGLERISTWAEKAPMTWLGKCRDTALDSVRNRFAGGIGNPKQVVKIEKHMVTVAEGKELATTGAGAAADTADWNDDWGVAWNEEEPAVEATQDTGDTPMEENDGADAWGGWGEGADENQETAKADTAGDDGADAWGWDDDAATEPGPEPSAVQPKPAKVAPKSRLQADETRELILKETYSISSMAEPVLELIFSVLDDGLALTREDEEYSLVAGTAPGLFGLPTFALALFRAISPHYYSLEVGGNITRYLYNDAMYLAEKLGEFCANWKEREDVTSRAKAMLRLDNDIKTLQSFANRSYAAEMNIQRTVLQDLLGDSQSLLQQDEMEGAVEAGTARIRTMASTWETILARSVWSQAIGSLVDTLATRLISDVLEMSSIGQDEAYNIAKLISAATELDDLFLPSKLSDTAPTEDEVPATAQYAPSWLRLKYLGEVLQSNLNEVKYLWCDSELSLYFTVDEVVDLIKASFEENARTRDTIREIRAKKPLSA</sequence>
<dbReference type="Proteomes" id="UP001397290">
    <property type="component" value="Unassembled WGS sequence"/>
</dbReference>
<feature type="domain" description="ZW10 C-terminal helical" evidence="2">
    <location>
        <begin position="692"/>
        <end position="840"/>
    </location>
</feature>
<feature type="region of interest" description="Disordered" evidence="1">
    <location>
        <begin position="448"/>
        <end position="527"/>
    </location>
</feature>
<dbReference type="GO" id="GO:0005737">
    <property type="term" value="C:cytoplasm"/>
    <property type="evidence" value="ECO:0007669"/>
    <property type="project" value="GOC"/>
</dbReference>
<feature type="compositionally biased region" description="Acidic residues" evidence="1">
    <location>
        <begin position="488"/>
        <end position="503"/>
    </location>
</feature>
<dbReference type="EMBL" id="JAAHCF010000238">
    <property type="protein sequence ID" value="KAK8146029.1"/>
    <property type="molecule type" value="Genomic_DNA"/>
</dbReference>
<evidence type="ECO:0000313" key="3">
    <source>
        <dbReference type="EMBL" id="KAK8146029.1"/>
    </source>
</evidence>
<reference evidence="3 4" key="1">
    <citation type="submission" date="2020-02" db="EMBL/GenBank/DDBJ databases">
        <title>Comparative genomics of the hypocrealean fungal genus Beauvera.</title>
        <authorList>
            <person name="Showalter D.N."/>
            <person name="Bushley K.E."/>
            <person name="Rehner S.A."/>
        </authorList>
    </citation>
    <scope>NUCLEOTIDE SEQUENCE [LARGE SCALE GENOMIC DNA]</scope>
    <source>
        <strain evidence="3 4">ARSEF4384</strain>
    </source>
</reference>